<proteinExistence type="predicted"/>
<dbReference type="AlphaFoldDB" id="A0A127EHS3"/>
<accession>A0A127EHS3</accession>
<evidence type="ECO:0008006" key="3">
    <source>
        <dbReference type="Google" id="ProtNLM"/>
    </source>
</evidence>
<organism evidence="1 2">
    <name type="scientific">Clostridium perfringens</name>
    <dbReference type="NCBI Taxonomy" id="1502"/>
    <lineage>
        <taxon>Bacteria</taxon>
        <taxon>Bacillati</taxon>
        <taxon>Bacillota</taxon>
        <taxon>Clostridia</taxon>
        <taxon>Eubacteriales</taxon>
        <taxon>Clostridiaceae</taxon>
        <taxon>Clostridium</taxon>
    </lineage>
</organism>
<sequence length="116" mass="13976">MNFKAKLRKDLLDDRILKFISKEKVYWLQSPSPSDLWIVYQIYNEKESFYVDNSNNARVYYIQVDIYTKDDYTDLEEIIRTVLKEKGYNLGTCADLYEKETGLYHKAMRFVYTDIL</sequence>
<evidence type="ECO:0000313" key="2">
    <source>
        <dbReference type="Proteomes" id="UP000070260"/>
    </source>
</evidence>
<dbReference type="PATRIC" id="fig|1502.177.peg.1450"/>
<name>A0A127EHS3_CLOPF</name>
<gene>
    <name evidence="1" type="ORF">JFP838_07085</name>
</gene>
<dbReference type="OrthoDB" id="2454603at2"/>
<protein>
    <recommendedName>
        <fullName evidence="3">Prohead protease</fullName>
    </recommendedName>
</protein>
<evidence type="ECO:0000313" key="1">
    <source>
        <dbReference type="EMBL" id="AMN35521.1"/>
    </source>
</evidence>
<reference evidence="1 2" key="1">
    <citation type="journal article" date="2016" name="PLoS ONE">
        <title>Plasmid Characterization and Chromosome Analysis of Two netF+ Clostridium perfringens Isolates Associated with Foal and Canine Necrotizing Enteritis.</title>
        <authorList>
            <person name="Mehdizadeh Gohari I."/>
            <person name="Kropinski A.M."/>
            <person name="Weese S.J."/>
            <person name="Parreira V.R."/>
            <person name="Whitehead A.E."/>
            <person name="Boerlin P."/>
            <person name="Prescott J.F."/>
        </authorList>
    </citation>
    <scope>NUCLEOTIDE SEQUENCE [LARGE SCALE GENOMIC DNA]</scope>
    <source>
        <strain evidence="1 2">JP838</strain>
    </source>
</reference>
<dbReference type="RefSeq" id="WP_061427706.1">
    <property type="nucleotide sequence ID" value="NZ_CP010994.1"/>
</dbReference>
<dbReference type="EMBL" id="CP010994">
    <property type="protein sequence ID" value="AMN35521.1"/>
    <property type="molecule type" value="Genomic_DNA"/>
</dbReference>
<dbReference type="Proteomes" id="UP000070260">
    <property type="component" value="Chromosome"/>
</dbReference>